<gene>
    <name evidence="2" type="ORF">AAW00_07570</name>
</gene>
<sequence length="94" mass="10543">MRLPELLAYYLIAINLVAFCAFGIDKALAENGRRRVSEGRLLGWALIGGTPGAYAGRRLFRHKTRKQPFSSRLHRIAVVQGLLLAFAVVFWFPA</sequence>
<dbReference type="PATRIC" id="fig|1581420.6.peg.1548"/>
<accession>A0A0G9MTX4</accession>
<evidence type="ECO:0000256" key="1">
    <source>
        <dbReference type="SAM" id="Phobius"/>
    </source>
</evidence>
<dbReference type="STRING" id="1581420.AAW00_07570"/>
<reference evidence="2 3" key="1">
    <citation type="submission" date="2015-04" db="EMBL/GenBank/DDBJ databases">
        <title>The draft genome sequence of Erythrobacter luteus KA37.</title>
        <authorList>
            <person name="Zhuang L."/>
            <person name="Liu Y."/>
            <person name="Shao Z."/>
        </authorList>
    </citation>
    <scope>NUCLEOTIDE SEQUENCE [LARGE SCALE GENOMIC DNA]</scope>
    <source>
        <strain evidence="2 3">KA37</strain>
    </source>
</reference>
<feature type="transmembrane region" description="Helical" evidence="1">
    <location>
        <begin position="7"/>
        <end position="29"/>
    </location>
</feature>
<evidence type="ECO:0000313" key="2">
    <source>
        <dbReference type="EMBL" id="KLE34131.1"/>
    </source>
</evidence>
<keyword evidence="3" id="KW-1185">Reference proteome</keyword>
<organism evidence="2 3">
    <name type="scientific">Aurantiacibacter luteus</name>
    <dbReference type="NCBI Taxonomy" id="1581420"/>
    <lineage>
        <taxon>Bacteria</taxon>
        <taxon>Pseudomonadati</taxon>
        <taxon>Pseudomonadota</taxon>
        <taxon>Alphaproteobacteria</taxon>
        <taxon>Sphingomonadales</taxon>
        <taxon>Erythrobacteraceae</taxon>
        <taxon>Aurantiacibacter</taxon>
    </lineage>
</organism>
<dbReference type="RefSeq" id="WP_047003777.1">
    <property type="nucleotide sequence ID" value="NZ_LBHB01000002.1"/>
</dbReference>
<keyword evidence="1" id="KW-0472">Membrane</keyword>
<dbReference type="EMBL" id="LBHB01000002">
    <property type="protein sequence ID" value="KLE34131.1"/>
    <property type="molecule type" value="Genomic_DNA"/>
</dbReference>
<comment type="caution">
    <text evidence="2">The sequence shown here is derived from an EMBL/GenBank/DDBJ whole genome shotgun (WGS) entry which is preliminary data.</text>
</comment>
<dbReference type="Pfam" id="PF06961">
    <property type="entry name" value="DUF1294"/>
    <property type="match status" value="1"/>
</dbReference>
<keyword evidence="1" id="KW-1133">Transmembrane helix</keyword>
<dbReference type="Proteomes" id="UP000053464">
    <property type="component" value="Unassembled WGS sequence"/>
</dbReference>
<name>A0A0G9MTX4_9SPHN</name>
<feature type="transmembrane region" description="Helical" evidence="1">
    <location>
        <begin position="41"/>
        <end position="60"/>
    </location>
</feature>
<dbReference type="InterPro" id="IPR010718">
    <property type="entry name" value="DUF1294"/>
</dbReference>
<dbReference type="AlphaFoldDB" id="A0A0G9MTX4"/>
<feature type="transmembrane region" description="Helical" evidence="1">
    <location>
        <begin position="72"/>
        <end position="92"/>
    </location>
</feature>
<protein>
    <submittedName>
        <fullName evidence="2">Membrane protein</fullName>
    </submittedName>
</protein>
<dbReference type="OrthoDB" id="72963at2"/>
<evidence type="ECO:0000313" key="3">
    <source>
        <dbReference type="Proteomes" id="UP000053464"/>
    </source>
</evidence>
<keyword evidence="1" id="KW-0812">Transmembrane</keyword>
<proteinExistence type="predicted"/>